<protein>
    <submittedName>
        <fullName evidence="1">Uncharacterized protein</fullName>
    </submittedName>
</protein>
<dbReference type="AlphaFoldDB" id="A0AAW8CPC9"/>
<accession>A0AAW8CPC9</accession>
<name>A0AAW8CPC9_9PAST</name>
<evidence type="ECO:0000313" key="1">
    <source>
        <dbReference type="EMBL" id="MDP8186935.1"/>
    </source>
</evidence>
<dbReference type="Proteomes" id="UP001230466">
    <property type="component" value="Unassembled WGS sequence"/>
</dbReference>
<evidence type="ECO:0000313" key="2">
    <source>
        <dbReference type="Proteomes" id="UP001230466"/>
    </source>
</evidence>
<dbReference type="EMBL" id="JASAYJ010000006">
    <property type="protein sequence ID" value="MDP8186935.1"/>
    <property type="molecule type" value="Genomic_DNA"/>
</dbReference>
<organism evidence="1 2">
    <name type="scientific">Pasteurella atlantica</name>
    <dbReference type="NCBI Taxonomy" id="2827233"/>
    <lineage>
        <taxon>Bacteria</taxon>
        <taxon>Pseudomonadati</taxon>
        <taxon>Pseudomonadota</taxon>
        <taxon>Gammaproteobacteria</taxon>
        <taxon>Pasteurellales</taxon>
        <taxon>Pasteurellaceae</taxon>
        <taxon>Pasteurella</taxon>
    </lineage>
</organism>
<sequence>MRKTTIALTVSALAHQHFINNREMSNSYSELYKRRNGTVLNHPHRAKKQRLRQMYGRK</sequence>
<dbReference type="RefSeq" id="WP_211598875.1">
    <property type="nucleotide sequence ID" value="NZ_JAGRQI010000019.1"/>
</dbReference>
<proteinExistence type="predicted"/>
<comment type="caution">
    <text evidence="1">The sequence shown here is derived from an EMBL/GenBank/DDBJ whole genome shotgun (WGS) entry which is preliminary data.</text>
</comment>
<reference evidence="1" key="1">
    <citation type="journal article" date="2023" name="Front. Microbiol.">
        <title>Phylogeography and host specificity of Pasteurellaceae pathogenic to sea-farmed fish in the north-east Atlantic.</title>
        <authorList>
            <person name="Gulla S."/>
            <person name="Colquhoun D.J."/>
            <person name="Olsen A.B."/>
            <person name="Spilsberg B."/>
            <person name="Lagesen K."/>
            <person name="Aakesson C.P."/>
            <person name="Strom S."/>
            <person name="Manji F."/>
            <person name="Birkbeck T.H."/>
            <person name="Nilsen H.K."/>
        </authorList>
    </citation>
    <scope>NUCLEOTIDE SEQUENCE</scope>
    <source>
        <strain evidence="1">VIB1234</strain>
    </source>
</reference>
<gene>
    <name evidence="1" type="ORF">QJU78_03985</name>
</gene>